<comment type="caution">
    <text evidence="11">The sequence shown here is derived from an EMBL/GenBank/DDBJ whole genome shotgun (WGS) entry which is preliminary data.</text>
</comment>
<dbReference type="Gene3D" id="3.30.200.20">
    <property type="entry name" value="Phosphorylase Kinase, domain 1"/>
    <property type="match status" value="1"/>
</dbReference>
<organism evidence="11 12">
    <name type="scientific">Hibiscus sabdariffa</name>
    <name type="common">roselle</name>
    <dbReference type="NCBI Taxonomy" id="183260"/>
    <lineage>
        <taxon>Eukaryota</taxon>
        <taxon>Viridiplantae</taxon>
        <taxon>Streptophyta</taxon>
        <taxon>Embryophyta</taxon>
        <taxon>Tracheophyta</taxon>
        <taxon>Spermatophyta</taxon>
        <taxon>Magnoliopsida</taxon>
        <taxon>eudicotyledons</taxon>
        <taxon>Gunneridae</taxon>
        <taxon>Pentapetalae</taxon>
        <taxon>rosids</taxon>
        <taxon>malvids</taxon>
        <taxon>Malvales</taxon>
        <taxon>Malvaceae</taxon>
        <taxon>Malvoideae</taxon>
        <taxon>Hibiscus</taxon>
    </lineage>
</organism>
<feature type="domain" description="Protein kinase" evidence="10">
    <location>
        <begin position="342"/>
        <end position="618"/>
    </location>
</feature>
<keyword evidence="12" id="KW-1185">Reference proteome</keyword>
<feature type="compositionally biased region" description="Polar residues" evidence="7">
    <location>
        <begin position="272"/>
        <end position="286"/>
    </location>
</feature>
<dbReference type="PANTHER" id="PTHR48007:SF29">
    <property type="entry name" value="POLLEN RECEPTOR-LIKE KINASE 3"/>
    <property type="match status" value="1"/>
</dbReference>
<keyword evidence="4" id="KW-0677">Repeat</keyword>
<keyword evidence="3 8" id="KW-0812">Transmembrane</keyword>
<evidence type="ECO:0000256" key="3">
    <source>
        <dbReference type="ARBA" id="ARBA00022692"/>
    </source>
</evidence>
<proteinExistence type="predicted"/>
<feature type="compositionally biased region" description="Low complexity" evidence="7">
    <location>
        <begin position="287"/>
        <end position="301"/>
    </location>
</feature>
<feature type="transmembrane region" description="Helical" evidence="8">
    <location>
        <begin position="241"/>
        <end position="263"/>
    </location>
</feature>
<gene>
    <name evidence="11" type="ORF">V6N12_056880</name>
</gene>
<comment type="subcellular location">
    <subcellularLocation>
        <location evidence="1">Membrane</location>
    </subcellularLocation>
</comment>
<feature type="signal peptide" evidence="9">
    <location>
        <begin position="1"/>
        <end position="24"/>
    </location>
</feature>
<name>A0ABR2DDZ4_9ROSI</name>
<evidence type="ECO:0000256" key="4">
    <source>
        <dbReference type="ARBA" id="ARBA00022737"/>
    </source>
</evidence>
<sequence length="618" mass="67866">MSAALVTSLVLILLPTLCFSLSDADSLLKFKKSLKNGDSKLKNWIPNSSPCRKKWVGVMCDGETIIGLRLSKLGLTGSADVEALTQLRSLRTISLVKNSFTGPIPEFNKLGALKAIYISNNQFSGEIPNTYFGSMGSLKKLWLNENKFTGHIPLSLMQLSHLMELHLEGNQFSGKIPELKYPDVLKSLDLSGNKLEGNIPESLSKFNTSTFEGNVGLCGKQVSKHCFQHPPLAKSDSPSTAAIIVISVTLVVVFFFMAIGIISTMHNEDDNSMNLSSSKETLKSANVGSSSTRQTSVGSSRKSSSNLKTKRVSSQKVIKNRMDDLVMVNMEKGAFGLVDLLKAEAEVLGNGQLGSAYKAVLGTGLTVVVKRMKEMNKLGKDEFGDEMKRIGELKHPNVMTPLAFHFRREEKLIVSEYMPHGSLLHALHGDRGLLHAKLNWQNRLKIIKGIAEGLGYIHTQLANYDVPHGNLKTNNVLLTETYDPLLSDYGFHPFVNSDSVAQKLFAYKSPECLQNQQHVSPKSDVYCLGIVILEIMTGKYPSQYLNDGDGGIDIVQWAQSSISENHVEELIDPDILTSDPASINQMITIIQIGAACTKSNPDQRLNLNEALSNIQEVN</sequence>
<evidence type="ECO:0000256" key="8">
    <source>
        <dbReference type="SAM" id="Phobius"/>
    </source>
</evidence>
<dbReference type="Gene3D" id="3.80.10.10">
    <property type="entry name" value="Ribonuclease Inhibitor"/>
    <property type="match status" value="2"/>
</dbReference>
<dbReference type="PANTHER" id="PTHR48007">
    <property type="entry name" value="LEUCINE-RICH REPEAT RECEPTOR-LIKE PROTEIN KINASE PXC1"/>
    <property type="match status" value="1"/>
</dbReference>
<dbReference type="InterPro" id="IPR032675">
    <property type="entry name" value="LRR_dom_sf"/>
</dbReference>
<evidence type="ECO:0000256" key="7">
    <source>
        <dbReference type="SAM" id="MobiDB-lite"/>
    </source>
</evidence>
<evidence type="ECO:0000313" key="11">
    <source>
        <dbReference type="EMBL" id="KAK8535359.1"/>
    </source>
</evidence>
<dbReference type="EMBL" id="JBBPBM010000030">
    <property type="protein sequence ID" value="KAK8535359.1"/>
    <property type="molecule type" value="Genomic_DNA"/>
</dbReference>
<dbReference type="InterPro" id="IPR001611">
    <property type="entry name" value="Leu-rich_rpt"/>
</dbReference>
<dbReference type="SUPFAM" id="SSF56112">
    <property type="entry name" value="Protein kinase-like (PK-like)"/>
    <property type="match status" value="1"/>
</dbReference>
<accession>A0ABR2DDZ4</accession>
<keyword evidence="2" id="KW-0433">Leucine-rich repeat</keyword>
<reference evidence="11 12" key="1">
    <citation type="journal article" date="2024" name="G3 (Bethesda)">
        <title>Genome assembly of Hibiscus sabdariffa L. provides insights into metabolisms of medicinal natural products.</title>
        <authorList>
            <person name="Kim T."/>
        </authorList>
    </citation>
    <scope>NUCLEOTIDE SEQUENCE [LARGE SCALE GENOMIC DNA]</scope>
    <source>
        <strain evidence="11">TK-2024</strain>
        <tissue evidence="11">Old leaves</tissue>
    </source>
</reference>
<dbReference type="Proteomes" id="UP001472677">
    <property type="component" value="Unassembled WGS sequence"/>
</dbReference>
<evidence type="ECO:0000313" key="12">
    <source>
        <dbReference type="Proteomes" id="UP001472677"/>
    </source>
</evidence>
<evidence type="ECO:0000256" key="9">
    <source>
        <dbReference type="SAM" id="SignalP"/>
    </source>
</evidence>
<dbReference type="InterPro" id="IPR046959">
    <property type="entry name" value="PRK1-6/SRF4-like"/>
</dbReference>
<dbReference type="PROSITE" id="PS50011">
    <property type="entry name" value="PROTEIN_KINASE_DOM"/>
    <property type="match status" value="1"/>
</dbReference>
<dbReference type="Pfam" id="PF00560">
    <property type="entry name" value="LRR_1"/>
    <property type="match status" value="1"/>
</dbReference>
<dbReference type="Gene3D" id="1.10.510.10">
    <property type="entry name" value="Transferase(Phosphotransferase) domain 1"/>
    <property type="match status" value="1"/>
</dbReference>
<evidence type="ECO:0000259" key="10">
    <source>
        <dbReference type="PROSITE" id="PS50011"/>
    </source>
</evidence>
<feature type="chain" id="PRO_5045324052" description="Protein kinase domain-containing protein" evidence="9">
    <location>
        <begin position="25"/>
        <end position="618"/>
    </location>
</feature>
<keyword evidence="9" id="KW-0732">Signal</keyword>
<evidence type="ECO:0000256" key="5">
    <source>
        <dbReference type="ARBA" id="ARBA00022989"/>
    </source>
</evidence>
<keyword evidence="6 8" id="KW-0472">Membrane</keyword>
<dbReference type="SUPFAM" id="SSF52058">
    <property type="entry name" value="L domain-like"/>
    <property type="match status" value="1"/>
</dbReference>
<keyword evidence="5 8" id="KW-1133">Transmembrane helix</keyword>
<evidence type="ECO:0000256" key="6">
    <source>
        <dbReference type="ARBA" id="ARBA00023136"/>
    </source>
</evidence>
<evidence type="ECO:0000256" key="1">
    <source>
        <dbReference type="ARBA" id="ARBA00004370"/>
    </source>
</evidence>
<dbReference type="InterPro" id="IPR000719">
    <property type="entry name" value="Prot_kinase_dom"/>
</dbReference>
<evidence type="ECO:0000256" key="2">
    <source>
        <dbReference type="ARBA" id="ARBA00022614"/>
    </source>
</evidence>
<protein>
    <recommendedName>
        <fullName evidence="10">Protein kinase domain-containing protein</fullName>
    </recommendedName>
</protein>
<dbReference type="InterPro" id="IPR011009">
    <property type="entry name" value="Kinase-like_dom_sf"/>
</dbReference>
<dbReference type="Pfam" id="PF08263">
    <property type="entry name" value="LRRNT_2"/>
    <property type="match status" value="1"/>
</dbReference>
<feature type="region of interest" description="Disordered" evidence="7">
    <location>
        <begin position="272"/>
        <end position="313"/>
    </location>
</feature>
<dbReference type="Pfam" id="PF13855">
    <property type="entry name" value="LRR_8"/>
    <property type="match status" value="1"/>
</dbReference>
<dbReference type="InterPro" id="IPR013210">
    <property type="entry name" value="LRR_N_plant-typ"/>
</dbReference>
<dbReference type="Pfam" id="PF00069">
    <property type="entry name" value="Pkinase"/>
    <property type="match status" value="1"/>
</dbReference>